<protein>
    <submittedName>
        <fullName evidence="2">GNAT family N-acetyltransferase</fullName>
    </submittedName>
</protein>
<evidence type="ECO:0000313" key="2">
    <source>
        <dbReference type="EMBL" id="MCF6138468.1"/>
    </source>
</evidence>
<dbReference type="Gene3D" id="3.40.630.30">
    <property type="match status" value="1"/>
</dbReference>
<dbReference type="InterPro" id="IPR000182">
    <property type="entry name" value="GNAT_dom"/>
</dbReference>
<sequence>MSDIHMQGEKVILRDLRLEDLDDLFYWEYEATDREHLRWNGPYYKRPIMTREEYKQLFKSKFDTILAGETRQILVIEVHGRLIGTVNWYWEDEVTNWLSNGIVIFDSRYWSGGYGTEAFTLWTDYIFKNIDVIRVGISTWSGNERMMKLATKVGMIEEARIRKARIVEGEYYDAIKMGVLREEWEERYTN</sequence>
<name>A0ABS9H3M1_9BACL</name>
<dbReference type="Pfam" id="PF13302">
    <property type="entry name" value="Acetyltransf_3"/>
    <property type="match status" value="1"/>
</dbReference>
<organism evidence="2 3">
    <name type="scientific">Pseudalkalibacillus berkeleyi</name>
    <dbReference type="NCBI Taxonomy" id="1069813"/>
    <lineage>
        <taxon>Bacteria</taxon>
        <taxon>Bacillati</taxon>
        <taxon>Bacillota</taxon>
        <taxon>Bacilli</taxon>
        <taxon>Bacillales</taxon>
        <taxon>Fictibacillaceae</taxon>
        <taxon>Pseudalkalibacillus</taxon>
    </lineage>
</organism>
<dbReference type="RefSeq" id="WP_236335142.1">
    <property type="nucleotide sequence ID" value="NZ_JAKIJS010000001.1"/>
</dbReference>
<evidence type="ECO:0000259" key="1">
    <source>
        <dbReference type="PROSITE" id="PS51186"/>
    </source>
</evidence>
<keyword evidence="3" id="KW-1185">Reference proteome</keyword>
<accession>A0ABS9H3M1</accession>
<dbReference type="PANTHER" id="PTHR43415:SF4">
    <property type="entry name" value="N-ACETYLTRANSFERASE DOMAIN-CONTAINING PROTEIN"/>
    <property type="match status" value="1"/>
</dbReference>
<comment type="caution">
    <text evidence="2">The sequence shown here is derived from an EMBL/GenBank/DDBJ whole genome shotgun (WGS) entry which is preliminary data.</text>
</comment>
<reference evidence="2 3" key="1">
    <citation type="submission" date="2022-01" db="EMBL/GenBank/DDBJ databases">
        <title>Alkalihalobacillus sp. EGI L200015, a novel bacterium isolated from a salt lake sediment.</title>
        <authorList>
            <person name="Gao L."/>
            <person name="Fang B.-Z."/>
            <person name="Li W.-J."/>
        </authorList>
    </citation>
    <scope>NUCLEOTIDE SEQUENCE [LARGE SCALE GENOMIC DNA]</scope>
    <source>
        <strain evidence="2 3">KCTC 12718</strain>
    </source>
</reference>
<dbReference type="SUPFAM" id="SSF55729">
    <property type="entry name" value="Acyl-CoA N-acyltransferases (Nat)"/>
    <property type="match status" value="1"/>
</dbReference>
<dbReference type="PROSITE" id="PS51186">
    <property type="entry name" value="GNAT"/>
    <property type="match status" value="1"/>
</dbReference>
<dbReference type="InterPro" id="IPR016181">
    <property type="entry name" value="Acyl_CoA_acyltransferase"/>
</dbReference>
<feature type="domain" description="N-acetyltransferase" evidence="1">
    <location>
        <begin position="11"/>
        <end position="178"/>
    </location>
</feature>
<dbReference type="PANTHER" id="PTHR43415">
    <property type="entry name" value="SPERMIDINE N(1)-ACETYLTRANSFERASE"/>
    <property type="match status" value="1"/>
</dbReference>
<evidence type="ECO:0000313" key="3">
    <source>
        <dbReference type="Proteomes" id="UP001649381"/>
    </source>
</evidence>
<gene>
    <name evidence="2" type="ORF">L2716_12080</name>
</gene>
<dbReference type="Proteomes" id="UP001649381">
    <property type="component" value="Unassembled WGS sequence"/>
</dbReference>
<proteinExistence type="predicted"/>
<dbReference type="EMBL" id="JAKIJS010000001">
    <property type="protein sequence ID" value="MCF6138468.1"/>
    <property type="molecule type" value="Genomic_DNA"/>
</dbReference>